<evidence type="ECO:0000313" key="1">
    <source>
        <dbReference type="EMBL" id="SDW88845.1"/>
    </source>
</evidence>
<proteinExistence type="predicted"/>
<organism evidence="1 2">
    <name type="scientific">Marininema mesophilum</name>
    <dbReference type="NCBI Taxonomy" id="1048340"/>
    <lineage>
        <taxon>Bacteria</taxon>
        <taxon>Bacillati</taxon>
        <taxon>Bacillota</taxon>
        <taxon>Bacilli</taxon>
        <taxon>Bacillales</taxon>
        <taxon>Thermoactinomycetaceae</taxon>
        <taxon>Marininema</taxon>
    </lineage>
</organism>
<dbReference type="Proteomes" id="UP000198534">
    <property type="component" value="Unassembled WGS sequence"/>
</dbReference>
<gene>
    <name evidence="1" type="ORF">SAMN05444487_107115</name>
</gene>
<accession>A0A1H2X7Q1</accession>
<dbReference type="EMBL" id="FNNQ01000007">
    <property type="protein sequence ID" value="SDW88845.1"/>
    <property type="molecule type" value="Genomic_DNA"/>
</dbReference>
<name>A0A1H2X7Q1_9BACL</name>
<protein>
    <submittedName>
        <fullName evidence="1">Uncharacterized protein</fullName>
    </submittedName>
</protein>
<sequence>MQMNQSKIDVDKNTPKGCFLCRKKGKNNILPVCVPKMIQIYPYEK</sequence>
<dbReference type="AlphaFoldDB" id="A0A1H2X7Q1"/>
<reference evidence="1 2" key="1">
    <citation type="submission" date="2016-10" db="EMBL/GenBank/DDBJ databases">
        <authorList>
            <person name="de Groot N.N."/>
        </authorList>
    </citation>
    <scope>NUCLEOTIDE SEQUENCE [LARGE SCALE GENOMIC DNA]</scope>
    <source>
        <strain evidence="1 2">DSM 45610</strain>
    </source>
</reference>
<evidence type="ECO:0000313" key="2">
    <source>
        <dbReference type="Proteomes" id="UP000198534"/>
    </source>
</evidence>
<keyword evidence="2" id="KW-1185">Reference proteome</keyword>